<proteinExistence type="predicted"/>
<name>A0A1L9T9B5_9EURO</name>
<dbReference type="VEuPathDB" id="FungiDB:ASPSYDRAFT_34035"/>
<feature type="chain" id="PRO_5012069659" evidence="1">
    <location>
        <begin position="33"/>
        <end position="347"/>
    </location>
</feature>
<dbReference type="GeneID" id="63761252"/>
<protein>
    <submittedName>
        <fullName evidence="2">Uncharacterized protein</fullName>
    </submittedName>
</protein>
<organism evidence="2 3">
    <name type="scientific">Aspergillus sydowii CBS 593.65</name>
    <dbReference type="NCBI Taxonomy" id="1036612"/>
    <lineage>
        <taxon>Eukaryota</taxon>
        <taxon>Fungi</taxon>
        <taxon>Dikarya</taxon>
        <taxon>Ascomycota</taxon>
        <taxon>Pezizomycotina</taxon>
        <taxon>Eurotiomycetes</taxon>
        <taxon>Eurotiomycetidae</taxon>
        <taxon>Eurotiales</taxon>
        <taxon>Aspergillaceae</taxon>
        <taxon>Aspergillus</taxon>
        <taxon>Aspergillus subgen. Nidulantes</taxon>
    </lineage>
</organism>
<reference evidence="3" key="1">
    <citation type="journal article" date="2017" name="Genome Biol.">
        <title>Comparative genomics reveals high biological diversity and specific adaptations in the industrially and medically important fungal genus Aspergillus.</title>
        <authorList>
            <person name="de Vries R.P."/>
            <person name="Riley R."/>
            <person name="Wiebenga A."/>
            <person name="Aguilar-Osorio G."/>
            <person name="Amillis S."/>
            <person name="Uchima C.A."/>
            <person name="Anderluh G."/>
            <person name="Asadollahi M."/>
            <person name="Askin M."/>
            <person name="Barry K."/>
            <person name="Battaglia E."/>
            <person name="Bayram O."/>
            <person name="Benocci T."/>
            <person name="Braus-Stromeyer S.A."/>
            <person name="Caldana C."/>
            <person name="Canovas D."/>
            <person name="Cerqueira G.C."/>
            <person name="Chen F."/>
            <person name="Chen W."/>
            <person name="Choi C."/>
            <person name="Clum A."/>
            <person name="Dos Santos R.A."/>
            <person name="Damasio A.R."/>
            <person name="Diallinas G."/>
            <person name="Emri T."/>
            <person name="Fekete E."/>
            <person name="Flipphi M."/>
            <person name="Freyberg S."/>
            <person name="Gallo A."/>
            <person name="Gournas C."/>
            <person name="Habgood R."/>
            <person name="Hainaut M."/>
            <person name="Harispe M.L."/>
            <person name="Henrissat B."/>
            <person name="Hilden K.S."/>
            <person name="Hope R."/>
            <person name="Hossain A."/>
            <person name="Karabika E."/>
            <person name="Karaffa L."/>
            <person name="Karanyi Z."/>
            <person name="Krasevec N."/>
            <person name="Kuo A."/>
            <person name="Kusch H."/>
            <person name="LaButti K."/>
            <person name="Lagendijk E.L."/>
            <person name="Lapidus A."/>
            <person name="Levasseur A."/>
            <person name="Lindquist E."/>
            <person name="Lipzen A."/>
            <person name="Logrieco A.F."/>
            <person name="MacCabe A."/>
            <person name="Maekelae M.R."/>
            <person name="Malavazi I."/>
            <person name="Melin P."/>
            <person name="Meyer V."/>
            <person name="Mielnichuk N."/>
            <person name="Miskei M."/>
            <person name="Molnar A.P."/>
            <person name="Mule G."/>
            <person name="Ngan C.Y."/>
            <person name="Orejas M."/>
            <person name="Orosz E."/>
            <person name="Ouedraogo J.P."/>
            <person name="Overkamp K.M."/>
            <person name="Park H.-S."/>
            <person name="Perrone G."/>
            <person name="Piumi F."/>
            <person name="Punt P.J."/>
            <person name="Ram A.F."/>
            <person name="Ramon A."/>
            <person name="Rauscher S."/>
            <person name="Record E."/>
            <person name="Riano-Pachon D.M."/>
            <person name="Robert V."/>
            <person name="Roehrig J."/>
            <person name="Ruller R."/>
            <person name="Salamov A."/>
            <person name="Salih N.S."/>
            <person name="Samson R.A."/>
            <person name="Sandor E."/>
            <person name="Sanguinetti M."/>
            <person name="Schuetze T."/>
            <person name="Sepcic K."/>
            <person name="Shelest E."/>
            <person name="Sherlock G."/>
            <person name="Sophianopoulou V."/>
            <person name="Squina F.M."/>
            <person name="Sun H."/>
            <person name="Susca A."/>
            <person name="Todd R.B."/>
            <person name="Tsang A."/>
            <person name="Unkles S.E."/>
            <person name="van de Wiele N."/>
            <person name="van Rossen-Uffink D."/>
            <person name="Oliveira J.V."/>
            <person name="Vesth T.C."/>
            <person name="Visser J."/>
            <person name="Yu J.-H."/>
            <person name="Zhou M."/>
            <person name="Andersen M.R."/>
            <person name="Archer D.B."/>
            <person name="Baker S.E."/>
            <person name="Benoit I."/>
            <person name="Brakhage A.A."/>
            <person name="Braus G.H."/>
            <person name="Fischer R."/>
            <person name="Frisvad J.C."/>
            <person name="Goldman G.H."/>
            <person name="Houbraken J."/>
            <person name="Oakley B."/>
            <person name="Pocsi I."/>
            <person name="Scazzocchio C."/>
            <person name="Seiboth B."/>
            <person name="vanKuyk P.A."/>
            <person name="Wortman J."/>
            <person name="Dyer P.S."/>
            <person name="Grigoriev I.V."/>
        </authorList>
    </citation>
    <scope>NUCLEOTIDE SEQUENCE [LARGE SCALE GENOMIC DNA]</scope>
    <source>
        <strain evidence="3">CBS 593.65</strain>
    </source>
</reference>
<evidence type="ECO:0000313" key="3">
    <source>
        <dbReference type="Proteomes" id="UP000184356"/>
    </source>
</evidence>
<keyword evidence="1" id="KW-0732">Signal</keyword>
<accession>A0A1L9T9B5</accession>
<feature type="signal peptide" evidence="1">
    <location>
        <begin position="1"/>
        <end position="32"/>
    </location>
</feature>
<dbReference type="EMBL" id="KV878591">
    <property type="protein sequence ID" value="OJJ56030.1"/>
    <property type="molecule type" value="Genomic_DNA"/>
</dbReference>
<dbReference type="RefSeq" id="XP_040699836.1">
    <property type="nucleotide sequence ID" value="XM_040845179.1"/>
</dbReference>
<evidence type="ECO:0000256" key="1">
    <source>
        <dbReference type="SAM" id="SignalP"/>
    </source>
</evidence>
<dbReference type="AlphaFoldDB" id="A0A1L9T9B5"/>
<sequence length="347" mass="39057">MLSKLLQTQVEFHGPFLLLVALLSLISSAAESIQSSVRQLHFHRLFIVGKWPHIRYCRLDPLQDPDAFEAYWSNPPGLIYGALNRSLSARLFLLNPGTLKHRAPISSMLKEPLSSLHGASIGRRGFMIPDIPIASFPWSAVAQWRLVQVTAQPVSIRSTPSTSWGKEVNPAHQVDALIIPVYGQSGMTQLPAGYAPRDPFSDQSYERLPHDKQQKEFTPPEYDWAEWAGDTRQGGIFGCYRKAQNTMGEISNSIVSTQRRWHQYETPVPGPLGCMAPRRQTNIIFKDGKGLRLMLLDLICGTYIILASTIRRHSYEEWTIATATSSTLRLPLTTRNSCFLPRRNHPA</sequence>
<gene>
    <name evidence="2" type="ORF">ASPSYDRAFT_34035</name>
</gene>
<dbReference type="Proteomes" id="UP000184356">
    <property type="component" value="Unassembled WGS sequence"/>
</dbReference>
<keyword evidence="3" id="KW-1185">Reference proteome</keyword>
<evidence type="ECO:0000313" key="2">
    <source>
        <dbReference type="EMBL" id="OJJ56030.1"/>
    </source>
</evidence>